<accession>W7CFA8</accession>
<keyword evidence="1" id="KW-0812">Transmembrane</keyword>
<name>W7CFA8_9LIST</name>
<organism evidence="2 3">
    <name type="scientific">Brochothrix campestris FSL F6-1037</name>
    <dbReference type="NCBI Taxonomy" id="1265861"/>
    <lineage>
        <taxon>Bacteria</taxon>
        <taxon>Bacillati</taxon>
        <taxon>Bacillota</taxon>
        <taxon>Bacilli</taxon>
        <taxon>Bacillales</taxon>
        <taxon>Listeriaceae</taxon>
        <taxon>Brochothrix</taxon>
    </lineage>
</organism>
<keyword evidence="1" id="KW-0472">Membrane</keyword>
<gene>
    <name evidence="2" type="ORF">BCAMP_09280</name>
</gene>
<evidence type="ECO:0000313" key="3">
    <source>
        <dbReference type="Proteomes" id="UP000019243"/>
    </source>
</evidence>
<proteinExistence type="predicted"/>
<sequence>MTKFIWQRMQRQSFHVGIWLGVLLALLHVFTRVLPLITSNDVLFTPFTMWLGIDSFSVLNLLFYLLLPFLSSLAFADFLKRDITSGFLQQIKLSLPIRRYYRIIFWVTFISGACLIALPLLINLVASSLVLPSYLPDELLNNNIAMRANSTLFVGLYYSHPVLHQLFYLLLAAIFGGFGLFACFTLALSLWLKQPLVALFAAFLLQLLLYLLNSLLFMNTTITPFDFLPETVLLRSVQLSVVLSTALCLIVCSSLFYVIGVKRHVWL</sequence>
<protein>
    <recommendedName>
        <fullName evidence="4">Membrane-spanning protein</fullName>
    </recommendedName>
</protein>
<dbReference type="EMBL" id="AODH01000038">
    <property type="protein sequence ID" value="EUJ38039.1"/>
    <property type="molecule type" value="Genomic_DNA"/>
</dbReference>
<dbReference type="OrthoDB" id="2921466at2"/>
<evidence type="ECO:0008006" key="4">
    <source>
        <dbReference type="Google" id="ProtNLM"/>
    </source>
</evidence>
<feature type="transmembrane region" description="Helical" evidence="1">
    <location>
        <begin position="166"/>
        <end position="189"/>
    </location>
</feature>
<evidence type="ECO:0000256" key="1">
    <source>
        <dbReference type="SAM" id="Phobius"/>
    </source>
</evidence>
<feature type="transmembrane region" description="Helical" evidence="1">
    <location>
        <begin position="59"/>
        <end position="79"/>
    </location>
</feature>
<dbReference type="Proteomes" id="UP000019243">
    <property type="component" value="Unassembled WGS sequence"/>
</dbReference>
<feature type="transmembrane region" description="Helical" evidence="1">
    <location>
        <begin position="237"/>
        <end position="259"/>
    </location>
</feature>
<dbReference type="AlphaFoldDB" id="W7CFA8"/>
<evidence type="ECO:0000313" key="2">
    <source>
        <dbReference type="EMBL" id="EUJ38039.1"/>
    </source>
</evidence>
<keyword evidence="3" id="KW-1185">Reference proteome</keyword>
<dbReference type="RefSeq" id="WP_035315024.1">
    <property type="nucleotide sequence ID" value="NZ_AODH01000038.1"/>
</dbReference>
<feature type="transmembrane region" description="Helical" evidence="1">
    <location>
        <begin position="196"/>
        <end position="217"/>
    </location>
</feature>
<comment type="caution">
    <text evidence="2">The sequence shown here is derived from an EMBL/GenBank/DDBJ whole genome shotgun (WGS) entry which is preliminary data.</text>
</comment>
<reference evidence="2 3" key="1">
    <citation type="submission" date="2012-12" db="EMBL/GenBank/DDBJ databases">
        <title>Novel taxa of Listeriaceae from agricultural environments in the United States.</title>
        <authorList>
            <person name="den Bakker H.C."/>
            <person name="Allred A."/>
            <person name="Warchocki S."/>
            <person name="Wright E.M."/>
            <person name="Burrell A."/>
            <person name="Nightingale K.K."/>
            <person name="Kephart D."/>
            <person name="Wiedmann M."/>
        </authorList>
    </citation>
    <scope>NUCLEOTIDE SEQUENCE [LARGE SCALE GENOMIC DNA]</scope>
    <source>
        <strain evidence="2 3">FSL F6-1037</strain>
    </source>
</reference>
<feature type="transmembrane region" description="Helical" evidence="1">
    <location>
        <begin position="100"/>
        <end position="126"/>
    </location>
</feature>
<keyword evidence="1" id="KW-1133">Transmembrane helix</keyword>
<dbReference type="STRING" id="1265861.BCAMP_09280"/>